<feature type="domain" description="Prepilin peptidase A24 N-terminal" evidence="21">
    <location>
        <begin position="17"/>
        <end position="122"/>
    </location>
</feature>
<evidence type="ECO:0000256" key="6">
    <source>
        <dbReference type="ARBA" id="ARBA00022670"/>
    </source>
</evidence>
<evidence type="ECO:0000256" key="18">
    <source>
        <dbReference type="RuleBase" id="RU003794"/>
    </source>
</evidence>
<evidence type="ECO:0000256" key="12">
    <source>
        <dbReference type="ARBA" id="ARBA00023136"/>
    </source>
</evidence>
<evidence type="ECO:0000256" key="8">
    <source>
        <dbReference type="ARBA" id="ARBA00022691"/>
    </source>
</evidence>
<keyword evidence="9 18" id="KW-0812">Transmembrane</keyword>
<dbReference type="Proteomes" id="UP000295135">
    <property type="component" value="Unassembled WGS sequence"/>
</dbReference>
<dbReference type="Pfam" id="PF06750">
    <property type="entry name" value="A24_N_bact"/>
    <property type="match status" value="1"/>
</dbReference>
<dbReference type="GO" id="GO:0006465">
    <property type="term" value="P:signal peptide processing"/>
    <property type="evidence" value="ECO:0007669"/>
    <property type="project" value="TreeGrafter"/>
</dbReference>
<keyword evidence="7 18" id="KW-0808">Transferase</keyword>
<protein>
    <recommendedName>
        <fullName evidence="16 18">Prepilin leader peptidase/N-methyltransferase</fullName>
        <ecNumber evidence="18">2.1.1.-</ecNumber>
        <ecNumber evidence="15 18">3.4.23.43</ecNumber>
    </recommendedName>
</protein>
<evidence type="ECO:0000256" key="9">
    <source>
        <dbReference type="ARBA" id="ARBA00022692"/>
    </source>
</evidence>
<keyword evidence="6 18" id="KW-0645">Protease</keyword>
<comment type="function">
    <text evidence="18">Plays an essential role in type IV pili and type II pseudopili formation by proteolytically removing the leader sequence from substrate proteins and subsequently monomethylating the alpha-amino group of the newly exposed N-terminal phenylalanine.</text>
</comment>
<dbReference type="InterPro" id="IPR050882">
    <property type="entry name" value="Prepilin_peptidase/N-MTase"/>
</dbReference>
<keyword evidence="3" id="KW-1003">Cell membrane</keyword>
<keyword evidence="23" id="KW-1185">Reference proteome</keyword>
<sequence>MPVPVMEPAYLIVLSLVFGLVIGSFLNVVIHRLPRMLEREWRQQCAEFEGKTSPAEATYNLVVPRSACPNCGHRIAWYENIPILSFLLLKGRCAGCGSPIPWRYPAVELITGLLFAYAVWQFGVDGRTLAVLVLLALLIALTFIDLDTYLLPDNLTLLLLWLGLAVNLQGLFVPIEEAVIGAMVGYISLWSVYWLFKLATGKEGMGYGDFKLLAALGAWLGWKMILPILLASSIVGALIGIGLILFAGRDRARPIPFGPYLVLGGIVCLFWGPVLVRLYLPA</sequence>
<dbReference type="PANTHER" id="PTHR30487:SF0">
    <property type="entry name" value="PREPILIN LEADER PEPTIDASE_N-METHYLTRANSFERASE-RELATED"/>
    <property type="match status" value="1"/>
</dbReference>
<comment type="catalytic activity">
    <reaction evidence="14 18">
        <text>Typically cleaves a -Gly-|-Phe- bond to release an N-terminal, basic peptide of 5-8 residues from type IV prepilin, and then N-methylates the new N-terminal amino group, the methyl donor being S-adenosyl-L-methionine.</text>
        <dbReference type="EC" id="3.4.23.43"/>
    </reaction>
</comment>
<evidence type="ECO:0000256" key="4">
    <source>
        <dbReference type="ARBA" id="ARBA00022519"/>
    </source>
</evidence>
<feature type="transmembrane region" description="Helical" evidence="19">
    <location>
        <begin position="12"/>
        <end position="30"/>
    </location>
</feature>
<evidence type="ECO:0000313" key="22">
    <source>
        <dbReference type="EMBL" id="TCS72594.1"/>
    </source>
</evidence>
<dbReference type="Gene3D" id="1.20.120.1220">
    <property type="match status" value="1"/>
</dbReference>
<evidence type="ECO:0000256" key="19">
    <source>
        <dbReference type="SAM" id="Phobius"/>
    </source>
</evidence>
<name>A0A4R3JYQ2_9PROT</name>
<feature type="transmembrane region" description="Helical" evidence="19">
    <location>
        <begin position="260"/>
        <end position="280"/>
    </location>
</feature>
<evidence type="ECO:0000256" key="2">
    <source>
        <dbReference type="ARBA" id="ARBA00005801"/>
    </source>
</evidence>
<dbReference type="PRINTS" id="PR00864">
    <property type="entry name" value="PREPILNPTASE"/>
</dbReference>
<dbReference type="InterPro" id="IPR010627">
    <property type="entry name" value="Prepilin_pept_A24_N"/>
</dbReference>
<keyword evidence="8" id="KW-0949">S-adenosyl-L-methionine</keyword>
<dbReference type="PANTHER" id="PTHR30487">
    <property type="entry name" value="TYPE 4 PREPILIN-LIKE PROTEINS LEADER PEPTIDE-PROCESSING ENZYME"/>
    <property type="match status" value="1"/>
</dbReference>
<dbReference type="GO" id="GO:0004190">
    <property type="term" value="F:aspartic-type endopeptidase activity"/>
    <property type="evidence" value="ECO:0007669"/>
    <property type="project" value="UniProtKB-EC"/>
</dbReference>
<keyword evidence="12 19" id="KW-0472">Membrane</keyword>
<comment type="subcellular location">
    <subcellularLocation>
        <location evidence="1">Cell inner membrane</location>
        <topology evidence="1">Multi-pass membrane protein</topology>
    </subcellularLocation>
    <subcellularLocation>
        <location evidence="18">Cell membrane</location>
        <topology evidence="18">Multi-pass membrane protein</topology>
    </subcellularLocation>
</comment>
<gene>
    <name evidence="22" type="ORF">EDC61_1044</name>
</gene>
<evidence type="ECO:0000256" key="16">
    <source>
        <dbReference type="ARBA" id="ARBA00071870"/>
    </source>
</evidence>
<keyword evidence="13 18" id="KW-0511">Multifunctional enzyme</keyword>
<evidence type="ECO:0000256" key="10">
    <source>
        <dbReference type="ARBA" id="ARBA00022801"/>
    </source>
</evidence>
<evidence type="ECO:0000256" key="14">
    <source>
        <dbReference type="ARBA" id="ARBA00050401"/>
    </source>
</evidence>
<evidence type="ECO:0000256" key="5">
    <source>
        <dbReference type="ARBA" id="ARBA00022603"/>
    </source>
</evidence>
<evidence type="ECO:0000256" key="1">
    <source>
        <dbReference type="ARBA" id="ARBA00004429"/>
    </source>
</evidence>
<accession>A0A4R3JYQ2</accession>
<dbReference type="InterPro" id="IPR000045">
    <property type="entry name" value="Prepilin_IV_endopep_pep"/>
</dbReference>
<dbReference type="GO" id="GO:0005886">
    <property type="term" value="C:plasma membrane"/>
    <property type="evidence" value="ECO:0007669"/>
    <property type="project" value="UniProtKB-SubCell"/>
</dbReference>
<evidence type="ECO:0000256" key="15">
    <source>
        <dbReference type="ARBA" id="ARBA00067082"/>
    </source>
</evidence>
<proteinExistence type="inferred from homology"/>
<dbReference type="EMBL" id="SLZY01000004">
    <property type="protein sequence ID" value="TCS72594.1"/>
    <property type="molecule type" value="Genomic_DNA"/>
</dbReference>
<reference evidence="22 23" key="1">
    <citation type="submission" date="2019-03" db="EMBL/GenBank/DDBJ databases">
        <title>Genomic Encyclopedia of Type Strains, Phase IV (KMG-IV): sequencing the most valuable type-strain genomes for metagenomic binning, comparative biology and taxonomic classification.</title>
        <authorList>
            <person name="Goeker M."/>
        </authorList>
    </citation>
    <scope>NUCLEOTIDE SEQUENCE [LARGE SCALE GENOMIC DNA]</scope>
    <source>
        <strain evidence="22 23">DSM 103923</strain>
    </source>
</reference>
<evidence type="ECO:0000259" key="20">
    <source>
        <dbReference type="Pfam" id="PF01478"/>
    </source>
</evidence>
<dbReference type="OrthoDB" id="9789291at2"/>
<feature type="transmembrane region" description="Helical" evidence="19">
    <location>
        <begin position="155"/>
        <end position="172"/>
    </location>
</feature>
<keyword evidence="11 19" id="KW-1133">Transmembrane helix</keyword>
<dbReference type="FunFam" id="1.20.120.1220:FF:000001">
    <property type="entry name" value="Type 4 prepilin-like proteins leader peptide-processing enzyme"/>
    <property type="match status" value="1"/>
</dbReference>
<keyword evidence="5 18" id="KW-0489">Methyltransferase</keyword>
<feature type="transmembrane region" description="Helical" evidence="19">
    <location>
        <begin position="126"/>
        <end position="143"/>
    </location>
</feature>
<keyword evidence="4" id="KW-0997">Cell inner membrane</keyword>
<dbReference type="GO" id="GO:0008168">
    <property type="term" value="F:methyltransferase activity"/>
    <property type="evidence" value="ECO:0007669"/>
    <property type="project" value="UniProtKB-KW"/>
</dbReference>
<evidence type="ECO:0000256" key="3">
    <source>
        <dbReference type="ARBA" id="ARBA00022475"/>
    </source>
</evidence>
<evidence type="ECO:0000256" key="13">
    <source>
        <dbReference type="ARBA" id="ARBA00023268"/>
    </source>
</evidence>
<comment type="similarity">
    <text evidence="2 17">Belongs to the peptidase A24 family.</text>
</comment>
<evidence type="ECO:0000256" key="11">
    <source>
        <dbReference type="ARBA" id="ARBA00022989"/>
    </source>
</evidence>
<dbReference type="AlphaFoldDB" id="A0A4R3JYQ2"/>
<dbReference type="Pfam" id="PF01478">
    <property type="entry name" value="Peptidase_A24"/>
    <property type="match status" value="1"/>
</dbReference>
<dbReference type="GO" id="GO:0032259">
    <property type="term" value="P:methylation"/>
    <property type="evidence" value="ECO:0007669"/>
    <property type="project" value="UniProtKB-KW"/>
</dbReference>
<feature type="domain" description="Prepilin type IV endopeptidase peptidase" evidence="20">
    <location>
        <begin position="132"/>
        <end position="241"/>
    </location>
</feature>
<feature type="transmembrane region" description="Helical" evidence="19">
    <location>
        <begin position="228"/>
        <end position="248"/>
    </location>
</feature>
<organism evidence="22 23">
    <name type="scientific">Sulfuritortus calidifontis</name>
    <dbReference type="NCBI Taxonomy" id="1914471"/>
    <lineage>
        <taxon>Bacteria</taxon>
        <taxon>Pseudomonadati</taxon>
        <taxon>Pseudomonadota</taxon>
        <taxon>Betaproteobacteria</taxon>
        <taxon>Nitrosomonadales</taxon>
        <taxon>Thiobacillaceae</taxon>
        <taxon>Sulfuritortus</taxon>
    </lineage>
</organism>
<evidence type="ECO:0000313" key="23">
    <source>
        <dbReference type="Proteomes" id="UP000295135"/>
    </source>
</evidence>
<feature type="transmembrane region" description="Helical" evidence="19">
    <location>
        <begin position="178"/>
        <end position="196"/>
    </location>
</feature>
<dbReference type="EC" id="3.4.23.43" evidence="15 18"/>
<keyword evidence="10 18" id="KW-0378">Hydrolase</keyword>
<dbReference type="EC" id="2.1.1.-" evidence="18"/>
<comment type="caution">
    <text evidence="22">The sequence shown here is derived from an EMBL/GenBank/DDBJ whole genome shotgun (WGS) entry which is preliminary data.</text>
</comment>
<dbReference type="InterPro" id="IPR014032">
    <property type="entry name" value="Peptidase_A24A_bac"/>
</dbReference>
<evidence type="ECO:0000256" key="17">
    <source>
        <dbReference type="RuleBase" id="RU003793"/>
    </source>
</evidence>
<evidence type="ECO:0000259" key="21">
    <source>
        <dbReference type="Pfam" id="PF06750"/>
    </source>
</evidence>
<evidence type="ECO:0000256" key="7">
    <source>
        <dbReference type="ARBA" id="ARBA00022679"/>
    </source>
</evidence>